<dbReference type="EMBL" id="JAWQEV010000002">
    <property type="protein sequence ID" value="MDW4572977.1"/>
    <property type="molecule type" value="Genomic_DNA"/>
</dbReference>
<dbReference type="Proteomes" id="UP001283109">
    <property type="component" value="Unassembled WGS sequence"/>
</dbReference>
<comment type="caution">
    <text evidence="1">The sequence shown here is derived from an EMBL/GenBank/DDBJ whole genome shotgun (WGS) entry which is preliminary data.</text>
</comment>
<evidence type="ECO:0000313" key="2">
    <source>
        <dbReference type="Proteomes" id="UP001283109"/>
    </source>
</evidence>
<sequence length="119" mass="13116">MSEAAPAAADHGVVRFCRSRSAGRRCTRPLGHPGLHRHRTIMWTDAAADPARCPGSDEPDAPAARLADGFPDGRALCPVCLRFVALTEDGRRIEHDTTDAAETATEARRRREWFNTHGW</sequence>
<dbReference type="RefSeq" id="WP_318353481.1">
    <property type="nucleotide sequence ID" value="NZ_JAWQEV010000002.1"/>
</dbReference>
<gene>
    <name evidence="1" type="ORF">R8Z58_09375</name>
</gene>
<keyword evidence="2" id="KW-1185">Reference proteome</keyword>
<name>A0ABU4H2N8_9MICO</name>
<protein>
    <submittedName>
        <fullName evidence="1">Uncharacterized protein</fullName>
    </submittedName>
</protein>
<reference evidence="1 2" key="1">
    <citation type="submission" date="2023-11" db="EMBL/GenBank/DDBJ databases">
        <title>Draft genome sequence of Microbacterium arthrosphaerae JCM 30492.</title>
        <authorList>
            <person name="Zhang G."/>
            <person name="Ding Y."/>
        </authorList>
    </citation>
    <scope>NUCLEOTIDE SEQUENCE [LARGE SCALE GENOMIC DNA]</scope>
    <source>
        <strain evidence="1 2">JCM 30492</strain>
    </source>
</reference>
<proteinExistence type="predicted"/>
<evidence type="ECO:0000313" key="1">
    <source>
        <dbReference type="EMBL" id="MDW4572977.1"/>
    </source>
</evidence>
<accession>A0ABU4H2N8</accession>
<organism evidence="1 2">
    <name type="scientific">Microbacterium arthrosphaerae</name>
    <dbReference type="NCBI Taxonomy" id="792652"/>
    <lineage>
        <taxon>Bacteria</taxon>
        <taxon>Bacillati</taxon>
        <taxon>Actinomycetota</taxon>
        <taxon>Actinomycetes</taxon>
        <taxon>Micrococcales</taxon>
        <taxon>Microbacteriaceae</taxon>
        <taxon>Microbacterium</taxon>
    </lineage>
</organism>